<evidence type="ECO:0000256" key="2">
    <source>
        <dbReference type="ARBA" id="ARBA00022630"/>
    </source>
</evidence>
<organism evidence="12 13">
    <name type="scientific">Gryllus longicercus</name>
    <dbReference type="NCBI Taxonomy" id="2509291"/>
    <lineage>
        <taxon>Eukaryota</taxon>
        <taxon>Metazoa</taxon>
        <taxon>Ecdysozoa</taxon>
        <taxon>Arthropoda</taxon>
        <taxon>Hexapoda</taxon>
        <taxon>Insecta</taxon>
        <taxon>Pterygota</taxon>
        <taxon>Neoptera</taxon>
        <taxon>Polyneoptera</taxon>
        <taxon>Orthoptera</taxon>
        <taxon>Ensifera</taxon>
        <taxon>Gryllidea</taxon>
        <taxon>Grylloidea</taxon>
        <taxon>Gryllidae</taxon>
        <taxon>Gryllinae</taxon>
        <taxon>Gryllus</taxon>
    </lineage>
</organism>
<accession>A0AAN9ZD55</accession>
<name>A0AAN9ZD55_9ORTH</name>
<dbReference type="GO" id="GO:0071949">
    <property type="term" value="F:FAD binding"/>
    <property type="evidence" value="ECO:0007669"/>
    <property type="project" value="InterPro"/>
</dbReference>
<dbReference type="InterPro" id="IPR002938">
    <property type="entry name" value="FAD-bd"/>
</dbReference>
<keyword evidence="6 9" id="KW-0560">Oxidoreductase</keyword>
<dbReference type="AlphaFoldDB" id="A0AAN9ZD55"/>
<comment type="pathway">
    <text evidence="9">Cofactor biosynthesis; NAD(+) biosynthesis; quinolinate from L-kynurenine: step 1/3.</text>
</comment>
<evidence type="ECO:0000256" key="3">
    <source>
        <dbReference type="ARBA" id="ARBA00022642"/>
    </source>
</evidence>
<evidence type="ECO:0000256" key="9">
    <source>
        <dbReference type="HAMAP-Rule" id="MF_03018"/>
    </source>
</evidence>
<comment type="catalytic activity">
    <reaction evidence="8 9">
        <text>L-kynurenine + NADPH + O2 + H(+) = 3-hydroxy-L-kynurenine + NADP(+) + H2O</text>
        <dbReference type="Rhea" id="RHEA:20545"/>
        <dbReference type="ChEBI" id="CHEBI:15377"/>
        <dbReference type="ChEBI" id="CHEBI:15378"/>
        <dbReference type="ChEBI" id="CHEBI:15379"/>
        <dbReference type="ChEBI" id="CHEBI:57783"/>
        <dbReference type="ChEBI" id="CHEBI:57959"/>
        <dbReference type="ChEBI" id="CHEBI:58125"/>
        <dbReference type="ChEBI" id="CHEBI:58349"/>
        <dbReference type="EC" id="1.14.13.9"/>
    </reaction>
</comment>
<keyword evidence="4 9" id="KW-0274">FAD</keyword>
<sequence length="472" mass="52349">MAAAGGVRAGPAPAPAKRLKVAVVGGGLVGALEAVFLARRGHLVDLYEYRDDVRRTPHLNRGRTINLTLSHRGRAALRAAGLEAAVMARGLPVRGRLVHARDGTRARSLYHPDGQQCIYSVNRKNLNELLLTAAEELPNVRLHFNHKLVSADLDSGRLTFQTPLCPEGVSHSAALVVGADGAHSRVRAAMLRRPGFDFRQSNIEHAYLELRIPPNPDGSSALEPVDFLHVWPRGSFMLMALPNGDASWTVTLFAPDERLRRLCAEPVLAVRLFQTHLDDALHLIGAPALERDFAAGRPSLLLGVKCNPYHVEGKAIIIGDAAHAMVPFYGQGMNAGFEDCLLLDRLMNHYGDDLQSALAEFSLVRNPDAEAICDLAMYNYTEMRELVAKKSYHFRKKLDGMLYNFLPNLWVPLYPSVAFTSQGYRWCLENKQWQDKILQLFAITSISTIIIILGLTVLWIWNFISNEDLSDL</sequence>
<evidence type="ECO:0000256" key="8">
    <source>
        <dbReference type="ARBA" id="ARBA00047818"/>
    </source>
</evidence>
<dbReference type="FunFam" id="3.50.50.60:FF:000185">
    <property type="entry name" value="Kynurenine 3-monooxygenase"/>
    <property type="match status" value="1"/>
</dbReference>
<comment type="subcellular location">
    <subcellularLocation>
        <location evidence="9">Mitochondrion</location>
    </subcellularLocation>
    <subcellularLocation>
        <location evidence="9">Membrane</location>
        <topology evidence="9">Multi-pass membrane protein</topology>
    </subcellularLocation>
</comment>
<dbReference type="GO" id="GO:0043420">
    <property type="term" value="P:anthranilate metabolic process"/>
    <property type="evidence" value="ECO:0007669"/>
    <property type="project" value="UniProtKB-UniRule"/>
</dbReference>
<dbReference type="PANTHER" id="PTHR46028">
    <property type="entry name" value="KYNURENINE 3-MONOOXYGENASE"/>
    <property type="match status" value="1"/>
</dbReference>
<dbReference type="PRINTS" id="PR00420">
    <property type="entry name" value="RNGMNOXGNASE"/>
</dbReference>
<gene>
    <name evidence="12" type="ORF">R5R35_011095</name>
</gene>
<comment type="caution">
    <text evidence="12">The sequence shown here is derived from an EMBL/GenBank/DDBJ whole genome shotgun (WGS) entry which is preliminary data.</text>
</comment>
<proteinExistence type="inferred from homology"/>
<keyword evidence="13" id="KW-1185">Reference proteome</keyword>
<evidence type="ECO:0000256" key="7">
    <source>
        <dbReference type="ARBA" id="ARBA00023033"/>
    </source>
</evidence>
<dbReference type="Pfam" id="PF01494">
    <property type="entry name" value="FAD_binding_3"/>
    <property type="match status" value="1"/>
</dbReference>
<dbReference type="PANTHER" id="PTHR46028:SF2">
    <property type="entry name" value="KYNURENINE 3-MONOOXYGENASE"/>
    <property type="match status" value="1"/>
</dbReference>
<feature type="domain" description="FAD-binding" evidence="11">
    <location>
        <begin position="19"/>
        <end position="349"/>
    </location>
</feature>
<dbReference type="GO" id="GO:0006569">
    <property type="term" value="P:L-tryptophan catabolic process"/>
    <property type="evidence" value="ECO:0007669"/>
    <property type="project" value="UniProtKB-UniRule"/>
</dbReference>
<evidence type="ECO:0000259" key="11">
    <source>
        <dbReference type="Pfam" id="PF01494"/>
    </source>
</evidence>
<dbReference type="HAMAP" id="MF_01971">
    <property type="entry name" value="Kynurenine_monooxygenase"/>
    <property type="match status" value="1"/>
</dbReference>
<dbReference type="GO" id="GO:0005741">
    <property type="term" value="C:mitochondrial outer membrane"/>
    <property type="evidence" value="ECO:0007669"/>
    <property type="project" value="TreeGrafter"/>
</dbReference>
<keyword evidence="9" id="KW-0496">Mitochondrion</keyword>
<dbReference type="EC" id="1.14.13.9" evidence="9"/>
<keyword evidence="7 9" id="KW-0503">Monooxygenase</keyword>
<dbReference type="GO" id="GO:0070189">
    <property type="term" value="P:kynurenine metabolic process"/>
    <property type="evidence" value="ECO:0007669"/>
    <property type="project" value="TreeGrafter"/>
</dbReference>
<evidence type="ECO:0000313" key="12">
    <source>
        <dbReference type="EMBL" id="KAK7870120.1"/>
    </source>
</evidence>
<evidence type="ECO:0000256" key="4">
    <source>
        <dbReference type="ARBA" id="ARBA00022827"/>
    </source>
</evidence>
<keyword evidence="2 9" id="KW-0285">Flavoprotein</keyword>
<dbReference type="Gene3D" id="3.50.50.60">
    <property type="entry name" value="FAD/NAD(P)-binding domain"/>
    <property type="match status" value="1"/>
</dbReference>
<feature type="transmembrane region" description="Helical" evidence="10">
    <location>
        <begin position="440"/>
        <end position="464"/>
    </location>
</feature>
<dbReference type="GO" id="GO:0034354">
    <property type="term" value="P:'de novo' NAD+ biosynthetic process from L-tryptophan"/>
    <property type="evidence" value="ECO:0007669"/>
    <property type="project" value="UniProtKB-UniRule"/>
</dbReference>
<dbReference type="GO" id="GO:0004502">
    <property type="term" value="F:kynurenine 3-monooxygenase activity"/>
    <property type="evidence" value="ECO:0007669"/>
    <property type="project" value="UniProtKB-UniRule"/>
</dbReference>
<dbReference type="GO" id="GO:0019805">
    <property type="term" value="P:quinolinate biosynthetic process"/>
    <property type="evidence" value="ECO:0007669"/>
    <property type="project" value="UniProtKB-UniRule"/>
</dbReference>
<protein>
    <recommendedName>
        <fullName evidence="9">Kynurenine 3-monooxygenase</fullName>
        <ecNumber evidence="9">1.14.13.9</ecNumber>
    </recommendedName>
    <alternativeName>
        <fullName evidence="9">Kynurenine 3-hydroxylase</fullName>
    </alternativeName>
</protein>
<reference evidence="12 13" key="1">
    <citation type="submission" date="2024-03" db="EMBL/GenBank/DDBJ databases">
        <title>The genome assembly and annotation of the cricket Gryllus longicercus Weissman &amp; Gray.</title>
        <authorList>
            <person name="Szrajer S."/>
            <person name="Gray D."/>
            <person name="Ylla G."/>
        </authorList>
    </citation>
    <scope>NUCLEOTIDE SEQUENCE [LARGE SCALE GENOMIC DNA]</scope>
    <source>
        <strain evidence="12">DAG 2021-001</strain>
        <tissue evidence="12">Whole body minus gut</tissue>
    </source>
</reference>
<evidence type="ECO:0000313" key="13">
    <source>
        <dbReference type="Proteomes" id="UP001378592"/>
    </source>
</evidence>
<dbReference type="InterPro" id="IPR027545">
    <property type="entry name" value="Kynurenine_monooxygenase"/>
</dbReference>
<keyword evidence="10" id="KW-1133">Transmembrane helix</keyword>
<keyword evidence="5 9" id="KW-0521">NADP</keyword>
<dbReference type="InterPro" id="IPR036188">
    <property type="entry name" value="FAD/NAD-bd_sf"/>
</dbReference>
<evidence type="ECO:0000256" key="5">
    <source>
        <dbReference type="ARBA" id="ARBA00022857"/>
    </source>
</evidence>
<evidence type="ECO:0000256" key="10">
    <source>
        <dbReference type="SAM" id="Phobius"/>
    </source>
</evidence>
<dbReference type="SUPFAM" id="SSF51905">
    <property type="entry name" value="FAD/NAD(P)-binding domain"/>
    <property type="match status" value="1"/>
</dbReference>
<comment type="cofactor">
    <cofactor evidence="1 9">
        <name>FAD</name>
        <dbReference type="ChEBI" id="CHEBI:57692"/>
    </cofactor>
</comment>
<keyword evidence="3 9" id="KW-0662">Pyridine nucleotide biosynthesis</keyword>
<comment type="similarity">
    <text evidence="9">Belongs to the aromatic-ring hydroxylase family. KMO subfamily.</text>
</comment>
<comment type="function">
    <text evidence="9">Catalyzes the hydroxylation of L-kynurenine (L-Kyn) to form 3-hydroxy-L-kynurenine (L-3OHKyn). Required for synthesis of quinolinic acid.</text>
</comment>
<evidence type="ECO:0000256" key="1">
    <source>
        <dbReference type="ARBA" id="ARBA00001974"/>
    </source>
</evidence>
<evidence type="ECO:0000256" key="6">
    <source>
        <dbReference type="ARBA" id="ARBA00023002"/>
    </source>
</evidence>
<dbReference type="EMBL" id="JAZDUA010000064">
    <property type="protein sequence ID" value="KAK7870120.1"/>
    <property type="molecule type" value="Genomic_DNA"/>
</dbReference>
<keyword evidence="9 10" id="KW-0472">Membrane</keyword>
<dbReference type="Proteomes" id="UP001378592">
    <property type="component" value="Unassembled WGS sequence"/>
</dbReference>
<keyword evidence="10" id="KW-0812">Transmembrane</keyword>